<sequence length="100" mass="10033">MVFYGAILGVAAKCISDVAELLLDLGCSPSLVGGIVLPLLGAVPDSAIIIVSGLGDDAQTKLSVESKLVYGLSNSTLPGSTIMLLTAAWAGSLVIGKCDL</sequence>
<dbReference type="EMBL" id="CALNXI010002450">
    <property type="protein sequence ID" value="CAH3187804.1"/>
    <property type="molecule type" value="Genomic_DNA"/>
</dbReference>
<protein>
    <recommendedName>
        <fullName evidence="3">Sodium/calcium exchanger membrane region domain-containing protein</fullName>
    </recommendedName>
</protein>
<evidence type="ECO:0000313" key="1">
    <source>
        <dbReference type="EMBL" id="CAH3187804.1"/>
    </source>
</evidence>
<gene>
    <name evidence="1" type="ORF">PEVE_00017948</name>
</gene>
<keyword evidence="2" id="KW-1185">Reference proteome</keyword>
<accession>A0ABN8SD99</accession>
<organism evidence="1 2">
    <name type="scientific">Porites evermanni</name>
    <dbReference type="NCBI Taxonomy" id="104178"/>
    <lineage>
        <taxon>Eukaryota</taxon>
        <taxon>Metazoa</taxon>
        <taxon>Cnidaria</taxon>
        <taxon>Anthozoa</taxon>
        <taxon>Hexacorallia</taxon>
        <taxon>Scleractinia</taxon>
        <taxon>Fungiina</taxon>
        <taxon>Poritidae</taxon>
        <taxon>Porites</taxon>
    </lineage>
</organism>
<evidence type="ECO:0000313" key="2">
    <source>
        <dbReference type="Proteomes" id="UP001159427"/>
    </source>
</evidence>
<proteinExistence type="predicted"/>
<comment type="caution">
    <text evidence="1">The sequence shown here is derived from an EMBL/GenBank/DDBJ whole genome shotgun (WGS) entry which is preliminary data.</text>
</comment>
<reference evidence="1 2" key="1">
    <citation type="submission" date="2022-05" db="EMBL/GenBank/DDBJ databases">
        <authorList>
            <consortium name="Genoscope - CEA"/>
            <person name="William W."/>
        </authorList>
    </citation>
    <scope>NUCLEOTIDE SEQUENCE [LARGE SCALE GENOMIC DNA]</scope>
</reference>
<evidence type="ECO:0008006" key="3">
    <source>
        <dbReference type="Google" id="ProtNLM"/>
    </source>
</evidence>
<dbReference type="Proteomes" id="UP001159427">
    <property type="component" value="Unassembled WGS sequence"/>
</dbReference>
<name>A0ABN8SD99_9CNID</name>